<feature type="region of interest" description="Disordered" evidence="1">
    <location>
        <begin position="66"/>
        <end position="91"/>
    </location>
</feature>
<keyword evidence="4" id="KW-1185">Reference proteome</keyword>
<keyword evidence="2" id="KW-0472">Membrane</keyword>
<sequence length="91" mass="10646">MKKRRISNTEFHFVQLLNKLLNNSFSFFFFSLSFSFGGLSGRASLKERRLSDRRCKNDNIKKPDSLSLFRREGREPSPDESLDIRSIKSVN</sequence>
<reference evidence="3 4" key="1">
    <citation type="submission" date="2021-06" db="EMBL/GenBank/DDBJ databases">
        <title>Caerostris extrusa draft genome.</title>
        <authorList>
            <person name="Kono N."/>
            <person name="Arakawa K."/>
        </authorList>
    </citation>
    <scope>NUCLEOTIDE SEQUENCE [LARGE SCALE GENOMIC DNA]</scope>
</reference>
<evidence type="ECO:0000256" key="1">
    <source>
        <dbReference type="SAM" id="MobiDB-lite"/>
    </source>
</evidence>
<keyword evidence="2" id="KW-0812">Transmembrane</keyword>
<proteinExistence type="predicted"/>
<evidence type="ECO:0000256" key="2">
    <source>
        <dbReference type="SAM" id="Phobius"/>
    </source>
</evidence>
<dbReference type="EMBL" id="BPLR01001616">
    <property type="protein sequence ID" value="GIZ03532.1"/>
    <property type="molecule type" value="Genomic_DNA"/>
</dbReference>
<accession>A0AAV4YBI9</accession>
<keyword evidence="2" id="KW-1133">Transmembrane helix</keyword>
<evidence type="ECO:0000313" key="3">
    <source>
        <dbReference type="EMBL" id="GIZ03532.1"/>
    </source>
</evidence>
<protein>
    <submittedName>
        <fullName evidence="3">Uncharacterized protein</fullName>
    </submittedName>
</protein>
<name>A0AAV4YBI9_CAEEX</name>
<organism evidence="3 4">
    <name type="scientific">Caerostris extrusa</name>
    <name type="common">Bark spider</name>
    <name type="synonym">Caerostris bankana</name>
    <dbReference type="NCBI Taxonomy" id="172846"/>
    <lineage>
        <taxon>Eukaryota</taxon>
        <taxon>Metazoa</taxon>
        <taxon>Ecdysozoa</taxon>
        <taxon>Arthropoda</taxon>
        <taxon>Chelicerata</taxon>
        <taxon>Arachnida</taxon>
        <taxon>Araneae</taxon>
        <taxon>Araneomorphae</taxon>
        <taxon>Entelegynae</taxon>
        <taxon>Araneoidea</taxon>
        <taxon>Araneidae</taxon>
        <taxon>Caerostris</taxon>
    </lineage>
</organism>
<comment type="caution">
    <text evidence="3">The sequence shown here is derived from an EMBL/GenBank/DDBJ whole genome shotgun (WGS) entry which is preliminary data.</text>
</comment>
<gene>
    <name evidence="3" type="ORF">CEXT_114361</name>
</gene>
<dbReference type="AlphaFoldDB" id="A0AAV4YBI9"/>
<dbReference type="Proteomes" id="UP001054945">
    <property type="component" value="Unassembled WGS sequence"/>
</dbReference>
<feature type="transmembrane region" description="Helical" evidence="2">
    <location>
        <begin position="20"/>
        <end position="39"/>
    </location>
</feature>
<evidence type="ECO:0000313" key="4">
    <source>
        <dbReference type="Proteomes" id="UP001054945"/>
    </source>
</evidence>